<dbReference type="AlphaFoldDB" id="A0A9P9EN07"/>
<gene>
    <name evidence="1" type="ORF">EDB81DRAFT_843839</name>
</gene>
<evidence type="ECO:0000313" key="1">
    <source>
        <dbReference type="EMBL" id="KAH7140785.1"/>
    </source>
</evidence>
<dbReference type="OrthoDB" id="4926491at2759"/>
<dbReference type="Proteomes" id="UP000738349">
    <property type="component" value="Unassembled WGS sequence"/>
</dbReference>
<reference evidence="1" key="1">
    <citation type="journal article" date="2021" name="Nat. Commun.">
        <title>Genetic determinants of endophytism in the Arabidopsis root mycobiome.</title>
        <authorList>
            <person name="Mesny F."/>
            <person name="Miyauchi S."/>
            <person name="Thiergart T."/>
            <person name="Pickel B."/>
            <person name="Atanasova L."/>
            <person name="Karlsson M."/>
            <person name="Huettel B."/>
            <person name="Barry K.W."/>
            <person name="Haridas S."/>
            <person name="Chen C."/>
            <person name="Bauer D."/>
            <person name="Andreopoulos W."/>
            <person name="Pangilinan J."/>
            <person name="LaButti K."/>
            <person name="Riley R."/>
            <person name="Lipzen A."/>
            <person name="Clum A."/>
            <person name="Drula E."/>
            <person name="Henrissat B."/>
            <person name="Kohler A."/>
            <person name="Grigoriev I.V."/>
            <person name="Martin F.M."/>
            <person name="Hacquard S."/>
        </authorList>
    </citation>
    <scope>NUCLEOTIDE SEQUENCE</scope>
    <source>
        <strain evidence="1">MPI-CAGE-AT-0147</strain>
    </source>
</reference>
<comment type="caution">
    <text evidence="1">The sequence shown here is derived from an EMBL/GenBank/DDBJ whole genome shotgun (WGS) entry which is preliminary data.</text>
</comment>
<accession>A0A9P9EN07</accession>
<evidence type="ECO:0000313" key="2">
    <source>
        <dbReference type="Proteomes" id="UP000738349"/>
    </source>
</evidence>
<keyword evidence="2" id="KW-1185">Reference proteome</keyword>
<organism evidence="1 2">
    <name type="scientific">Dactylonectria macrodidyma</name>
    <dbReference type="NCBI Taxonomy" id="307937"/>
    <lineage>
        <taxon>Eukaryota</taxon>
        <taxon>Fungi</taxon>
        <taxon>Dikarya</taxon>
        <taxon>Ascomycota</taxon>
        <taxon>Pezizomycotina</taxon>
        <taxon>Sordariomycetes</taxon>
        <taxon>Hypocreomycetidae</taxon>
        <taxon>Hypocreales</taxon>
        <taxon>Nectriaceae</taxon>
        <taxon>Dactylonectria</taxon>
    </lineage>
</organism>
<sequence>MSLPLKAKVALRDKWEKKDSPIQNAIKEVKDVLGLDVYCEPEWPILISELESDYDDKAQLIEAVIGILQIWFATLAEILDDSTQEAWSEKVVGKVNEFTSRLNVVVETSETQQASTEWSDTHKGFLVSVPKVRVYQPAQFGSVFKDHLLDCFEAKQKSSQTLPIHSTTGDEWADVGMDEEPEQPTKLVAAKSEASVVEFLPDANALPKPGTLLLKPPYHLFIHALGNNKVEIQCSHAATLEVLSDYLKRWCRTNQNLTTKPPAVDITLNQGTCGFGLTYDTLTLFSENRYGGIFTISPTLILHLVEGHFGYERVYSDATTWHYRRDTPFKKA</sequence>
<proteinExistence type="predicted"/>
<name>A0A9P9EN07_9HYPO</name>
<protein>
    <submittedName>
        <fullName evidence="1">Uncharacterized protein</fullName>
    </submittedName>
</protein>
<dbReference type="EMBL" id="JAGMUV010000011">
    <property type="protein sequence ID" value="KAH7140785.1"/>
    <property type="molecule type" value="Genomic_DNA"/>
</dbReference>